<accession>Q33BA8</accession>
<feature type="region of interest" description="Disordered" evidence="1">
    <location>
        <begin position="62"/>
        <end position="88"/>
    </location>
</feature>
<evidence type="ECO:0000313" key="2">
    <source>
        <dbReference type="EMBL" id="ABB46663.1"/>
    </source>
</evidence>
<protein>
    <submittedName>
        <fullName evidence="2">Uncharacterized protein</fullName>
    </submittedName>
</protein>
<dbReference type="AlphaFoldDB" id="Q33BA8"/>
<reference evidence="2" key="3">
    <citation type="submission" date="2006-07" db="EMBL/GenBank/DDBJ databases">
        <authorList>
            <person name="Buell R."/>
        </authorList>
    </citation>
    <scope>NUCLEOTIDE SEQUENCE</scope>
</reference>
<name>Q33BA8_ORYSJ</name>
<gene>
    <name evidence="2" type="ordered locus">LOC_Os10g03630</name>
</gene>
<proteinExistence type="predicted"/>
<organism evidence="2">
    <name type="scientific">Oryza sativa subsp. japonica</name>
    <name type="common">Rice</name>
    <dbReference type="NCBI Taxonomy" id="39947"/>
    <lineage>
        <taxon>Eukaryota</taxon>
        <taxon>Viridiplantae</taxon>
        <taxon>Streptophyta</taxon>
        <taxon>Embryophyta</taxon>
        <taxon>Tracheophyta</taxon>
        <taxon>Spermatophyta</taxon>
        <taxon>Magnoliopsida</taxon>
        <taxon>Liliopsida</taxon>
        <taxon>Poales</taxon>
        <taxon>Poaceae</taxon>
        <taxon>BOP clade</taxon>
        <taxon>Oryzoideae</taxon>
        <taxon>Oryzeae</taxon>
        <taxon>Oryzinae</taxon>
        <taxon>Oryza</taxon>
        <taxon>Oryza sativa</taxon>
    </lineage>
</organism>
<dbReference type="EMBL" id="DP000086">
    <property type="protein sequence ID" value="ABB46663.1"/>
    <property type="molecule type" value="Genomic_DNA"/>
</dbReference>
<evidence type="ECO:0000256" key="1">
    <source>
        <dbReference type="SAM" id="MobiDB-lite"/>
    </source>
</evidence>
<sequence>MGAARGEQYRAREARENWGKWKGEAGDAFYGLGATGSCSREVATGRRDGRGIVGVVERLTGGDFRGESGEKGGGRGATGSHDRKCIIN</sequence>
<reference evidence="2" key="1">
    <citation type="journal article" date="2003" name="Science">
        <title>In-depth view of structure, activity, and evolution of rice chromosome 10.</title>
        <authorList>
            <consortium name="Rice Chromosome 10 Sequencing Consortium"/>
        </authorList>
    </citation>
    <scope>NUCLEOTIDE SEQUENCE [LARGE SCALE GENOMIC DNA]</scope>
</reference>
<feature type="compositionally biased region" description="Basic and acidic residues" evidence="1">
    <location>
        <begin position="64"/>
        <end position="73"/>
    </location>
</feature>
<reference evidence="2" key="2">
    <citation type="submission" date="2003-05" db="EMBL/GenBank/DDBJ databases">
        <authorList>
            <person name="Buell C.R."/>
            <person name="Wing R.A."/>
            <person name="McCombie W.R."/>
            <person name="Messing J."/>
            <person name="Yuan Q."/>
            <person name="Ouyang S."/>
        </authorList>
    </citation>
    <scope>NUCLEOTIDE SEQUENCE</scope>
</reference>